<reference evidence="1" key="1">
    <citation type="journal article" date="2023" name="G3 (Bethesda)">
        <title>A reference genome for the long-term kleptoplast-retaining sea slug Elysia crispata morphotype clarki.</title>
        <authorList>
            <person name="Eastman K.E."/>
            <person name="Pendleton A.L."/>
            <person name="Shaikh M.A."/>
            <person name="Suttiyut T."/>
            <person name="Ogas R."/>
            <person name="Tomko P."/>
            <person name="Gavelis G."/>
            <person name="Widhalm J.R."/>
            <person name="Wisecaver J.H."/>
        </authorList>
    </citation>
    <scope>NUCLEOTIDE SEQUENCE</scope>
    <source>
        <strain evidence="1">ECLA1</strain>
    </source>
</reference>
<evidence type="ECO:0000313" key="1">
    <source>
        <dbReference type="EMBL" id="KAK3765368.1"/>
    </source>
</evidence>
<sequence>MGLVCQDVLEITVSPNQDLIVETRDKLFTVLFNEADGLGSSVTTGIRQGDHHFISKALFFPGNRASHKNFSYPSHSSASARLFVERLVDRLIPIRLSVVTRPSGHRCR</sequence>
<keyword evidence="2" id="KW-1185">Reference proteome</keyword>
<protein>
    <submittedName>
        <fullName evidence="1">Uncharacterized protein</fullName>
    </submittedName>
</protein>
<accession>A0AAE0Z9K1</accession>
<proteinExistence type="predicted"/>
<gene>
    <name evidence="1" type="ORF">RRG08_065124</name>
</gene>
<evidence type="ECO:0000313" key="2">
    <source>
        <dbReference type="Proteomes" id="UP001283361"/>
    </source>
</evidence>
<dbReference type="EMBL" id="JAWDGP010004318">
    <property type="protein sequence ID" value="KAK3765368.1"/>
    <property type="molecule type" value="Genomic_DNA"/>
</dbReference>
<name>A0AAE0Z9K1_9GAST</name>
<comment type="caution">
    <text evidence="1">The sequence shown here is derived from an EMBL/GenBank/DDBJ whole genome shotgun (WGS) entry which is preliminary data.</text>
</comment>
<dbReference type="AlphaFoldDB" id="A0AAE0Z9K1"/>
<dbReference type="Proteomes" id="UP001283361">
    <property type="component" value="Unassembled WGS sequence"/>
</dbReference>
<organism evidence="1 2">
    <name type="scientific">Elysia crispata</name>
    <name type="common">lettuce slug</name>
    <dbReference type="NCBI Taxonomy" id="231223"/>
    <lineage>
        <taxon>Eukaryota</taxon>
        <taxon>Metazoa</taxon>
        <taxon>Spiralia</taxon>
        <taxon>Lophotrochozoa</taxon>
        <taxon>Mollusca</taxon>
        <taxon>Gastropoda</taxon>
        <taxon>Heterobranchia</taxon>
        <taxon>Euthyneura</taxon>
        <taxon>Panpulmonata</taxon>
        <taxon>Sacoglossa</taxon>
        <taxon>Placobranchoidea</taxon>
        <taxon>Plakobranchidae</taxon>
        <taxon>Elysia</taxon>
    </lineage>
</organism>